<name>A0A1G8ITF0_9FLAO</name>
<accession>A0A1G8ITF0</accession>
<evidence type="ECO:0000256" key="1">
    <source>
        <dbReference type="SAM" id="MobiDB-lite"/>
    </source>
</evidence>
<keyword evidence="2" id="KW-0812">Transmembrane</keyword>
<proteinExistence type="predicted"/>
<reference evidence="4" key="1">
    <citation type="submission" date="2016-10" db="EMBL/GenBank/DDBJ databases">
        <authorList>
            <person name="Varghese N."/>
            <person name="Submissions S."/>
        </authorList>
    </citation>
    <scope>NUCLEOTIDE SEQUENCE [LARGE SCALE GENOMIC DNA]</scope>
    <source>
        <strain evidence="4">DSM 17071</strain>
    </source>
</reference>
<dbReference type="RefSeq" id="WP_089857353.1">
    <property type="nucleotide sequence ID" value="NZ_FNDW01000005.1"/>
</dbReference>
<feature type="region of interest" description="Disordered" evidence="1">
    <location>
        <begin position="38"/>
        <end position="61"/>
    </location>
</feature>
<dbReference type="EMBL" id="FNDW01000005">
    <property type="protein sequence ID" value="SDI22209.1"/>
    <property type="molecule type" value="Genomic_DNA"/>
</dbReference>
<dbReference type="STRING" id="311334.SAMN05421846_10590"/>
<dbReference type="OrthoDB" id="1447313at2"/>
<organism evidence="3 4">
    <name type="scientific">Chryseobacterium taeanense</name>
    <dbReference type="NCBI Taxonomy" id="311334"/>
    <lineage>
        <taxon>Bacteria</taxon>
        <taxon>Pseudomonadati</taxon>
        <taxon>Bacteroidota</taxon>
        <taxon>Flavobacteriia</taxon>
        <taxon>Flavobacteriales</taxon>
        <taxon>Weeksellaceae</taxon>
        <taxon>Chryseobacterium group</taxon>
        <taxon>Chryseobacterium</taxon>
    </lineage>
</organism>
<feature type="transmembrane region" description="Helical" evidence="2">
    <location>
        <begin position="6"/>
        <end position="22"/>
    </location>
</feature>
<keyword evidence="2" id="KW-0472">Membrane</keyword>
<evidence type="ECO:0000313" key="3">
    <source>
        <dbReference type="EMBL" id="SDI22209.1"/>
    </source>
</evidence>
<sequence>MQRNLYLIIISFCLISCYTYQVKKQKDTSAENKQEFKNGANLSNNASAQPKNMAAGSQNLNSSQAPIPINVQEKLAPGKNFKINVDGKSYKIIVDKWQNDSLVAHAVHNPKKIMKFHKNQINSEKIAEKRFSQPIADIITVVAYAGIGVLIWSLVR</sequence>
<feature type="transmembrane region" description="Helical" evidence="2">
    <location>
        <begin position="135"/>
        <end position="155"/>
    </location>
</feature>
<evidence type="ECO:0000313" key="4">
    <source>
        <dbReference type="Proteomes" id="UP000198869"/>
    </source>
</evidence>
<evidence type="ECO:0000256" key="2">
    <source>
        <dbReference type="SAM" id="Phobius"/>
    </source>
</evidence>
<protein>
    <submittedName>
        <fullName evidence="3">Uncharacterized protein</fullName>
    </submittedName>
</protein>
<gene>
    <name evidence="3" type="ORF">SAMN05421846_10590</name>
</gene>
<dbReference type="AlphaFoldDB" id="A0A1G8ITF0"/>
<keyword evidence="2" id="KW-1133">Transmembrane helix</keyword>
<keyword evidence="4" id="KW-1185">Reference proteome</keyword>
<dbReference type="Proteomes" id="UP000198869">
    <property type="component" value="Unassembled WGS sequence"/>
</dbReference>
<feature type="compositionally biased region" description="Polar residues" evidence="1">
    <location>
        <begin position="40"/>
        <end position="61"/>
    </location>
</feature>